<dbReference type="PROSITE" id="PS50977">
    <property type="entry name" value="HTH_TETR_2"/>
    <property type="match status" value="1"/>
</dbReference>
<accession>A0ABY8FXD6</accession>
<keyword evidence="3" id="KW-0804">Transcription</keyword>
<dbReference type="PANTHER" id="PTHR30055:SF234">
    <property type="entry name" value="HTH-TYPE TRANSCRIPTIONAL REGULATOR BETI"/>
    <property type="match status" value="1"/>
</dbReference>
<evidence type="ECO:0000259" key="5">
    <source>
        <dbReference type="PROSITE" id="PS50977"/>
    </source>
</evidence>
<gene>
    <name evidence="6" type="ORF">P7079_07280</name>
</gene>
<dbReference type="PANTHER" id="PTHR30055">
    <property type="entry name" value="HTH-TYPE TRANSCRIPTIONAL REGULATOR RUTR"/>
    <property type="match status" value="1"/>
</dbReference>
<protein>
    <submittedName>
        <fullName evidence="6">TetR/AcrR family transcriptional regulator</fullName>
    </submittedName>
</protein>
<evidence type="ECO:0000256" key="1">
    <source>
        <dbReference type="ARBA" id="ARBA00023015"/>
    </source>
</evidence>
<evidence type="ECO:0000256" key="4">
    <source>
        <dbReference type="PROSITE-ProRule" id="PRU00335"/>
    </source>
</evidence>
<dbReference type="Proteomes" id="UP001215216">
    <property type="component" value="Chromosome"/>
</dbReference>
<name>A0ABY8FXD6_9ACTO</name>
<dbReference type="RefSeq" id="WP_278012610.1">
    <property type="nucleotide sequence ID" value="NZ_CP121208.1"/>
</dbReference>
<feature type="DNA-binding region" description="H-T-H motif" evidence="4">
    <location>
        <begin position="46"/>
        <end position="65"/>
    </location>
</feature>
<keyword evidence="1" id="KW-0805">Transcription regulation</keyword>
<dbReference type="Pfam" id="PF00440">
    <property type="entry name" value="TetR_N"/>
    <property type="match status" value="1"/>
</dbReference>
<keyword evidence="7" id="KW-1185">Reference proteome</keyword>
<dbReference type="InterPro" id="IPR001647">
    <property type="entry name" value="HTH_TetR"/>
</dbReference>
<evidence type="ECO:0000313" key="7">
    <source>
        <dbReference type="Proteomes" id="UP001215216"/>
    </source>
</evidence>
<evidence type="ECO:0000256" key="2">
    <source>
        <dbReference type="ARBA" id="ARBA00023125"/>
    </source>
</evidence>
<evidence type="ECO:0000256" key="3">
    <source>
        <dbReference type="ARBA" id="ARBA00023163"/>
    </source>
</evidence>
<keyword evidence="2 4" id="KW-0238">DNA-binding</keyword>
<dbReference type="InterPro" id="IPR009057">
    <property type="entry name" value="Homeodomain-like_sf"/>
</dbReference>
<reference evidence="6 7" key="1">
    <citation type="submission" date="2023-03" db="EMBL/GenBank/DDBJ databases">
        <title>Complete genome of Arcanobacterium canis strain DSM 25104 isolated in 2010 from a canine otitis externa in Germany.</title>
        <authorList>
            <person name="Borowiak M."/>
            <person name="Kreitlow A."/>
            <person name="Malorny B."/>
            <person name="Laemmler C."/>
            <person name="Prenger-Berninghoff E."/>
            <person name="Ploetz M."/>
            <person name="Abdulmawjood A."/>
        </authorList>
    </citation>
    <scope>NUCLEOTIDE SEQUENCE [LARGE SCALE GENOMIC DNA]</scope>
    <source>
        <strain evidence="6 7">DSM 25104</strain>
    </source>
</reference>
<evidence type="ECO:0000313" key="6">
    <source>
        <dbReference type="EMBL" id="WFM83185.1"/>
    </source>
</evidence>
<dbReference type="InterPro" id="IPR050109">
    <property type="entry name" value="HTH-type_TetR-like_transc_reg"/>
</dbReference>
<sequence>MPYEPQCQQEQVDRRNLRWEEHRQTRYEALIDQVMDVIRRYGCTVSMDQIAKELGTSKSIIYRYFGDKVGLQRAVADRFVNGWKTTVEVEHRSGLDLEQVMEHTLFSYFSMLQNDPHVYVFMTSAPPENDSIVPLAGEIDEALLSAISAAVPSQGSGDDEGERIRSRVWAVGMVSFVRGVGEHWLNARHGAANNNGETIIGADQSLVELDARAMTSLVLRMIISALGLQPRES</sequence>
<dbReference type="Gene3D" id="1.10.357.10">
    <property type="entry name" value="Tetracycline Repressor, domain 2"/>
    <property type="match status" value="1"/>
</dbReference>
<organism evidence="6 7">
    <name type="scientific">Arcanobacterium canis</name>
    <dbReference type="NCBI Taxonomy" id="999183"/>
    <lineage>
        <taxon>Bacteria</taxon>
        <taxon>Bacillati</taxon>
        <taxon>Actinomycetota</taxon>
        <taxon>Actinomycetes</taxon>
        <taxon>Actinomycetales</taxon>
        <taxon>Actinomycetaceae</taxon>
        <taxon>Arcanobacterium</taxon>
    </lineage>
</organism>
<proteinExistence type="predicted"/>
<dbReference type="SUPFAM" id="SSF46689">
    <property type="entry name" value="Homeodomain-like"/>
    <property type="match status" value="1"/>
</dbReference>
<feature type="domain" description="HTH tetR-type" evidence="5">
    <location>
        <begin position="24"/>
        <end position="83"/>
    </location>
</feature>
<dbReference type="EMBL" id="CP121208">
    <property type="protein sequence ID" value="WFM83185.1"/>
    <property type="molecule type" value="Genomic_DNA"/>
</dbReference>